<evidence type="ECO:0000313" key="7">
    <source>
        <dbReference type="EMBL" id="OGC23553.1"/>
    </source>
</evidence>
<evidence type="ECO:0000256" key="2">
    <source>
        <dbReference type="ARBA" id="ARBA00022927"/>
    </source>
</evidence>
<dbReference type="GO" id="GO:0006605">
    <property type="term" value="P:protein targeting"/>
    <property type="evidence" value="ECO:0007669"/>
    <property type="project" value="InterPro"/>
</dbReference>
<dbReference type="GO" id="GO:0017038">
    <property type="term" value="P:protein import"/>
    <property type="evidence" value="ECO:0007669"/>
    <property type="project" value="InterPro"/>
</dbReference>
<accession>A0A1F4SV35</accession>
<feature type="domain" description="SecA family profile" evidence="6">
    <location>
        <begin position="1732"/>
        <end position="2395"/>
    </location>
</feature>
<dbReference type="SUPFAM" id="SSF52540">
    <property type="entry name" value="P-loop containing nucleoside triphosphate hydrolases"/>
    <property type="match status" value="1"/>
</dbReference>
<sequence length="4847" mass="537891">MGSIFDLDVAIKSKGPTAPTAPKQKAQGSKSADKPKDPAKLDGTGVLFYTLKATTVDISKLPGSENRRSEIKKALLDKGFIDKNGLKLKAPDENFDIGIDDLTPEEKIAILDVLQQVQTYDPVNNSGVQVEGVSFVDIRFSGDKNKGAALSDRLQNYPIDQLPEDLKQELFQMAQLLHETFNKQGGLYLPCSPEEAFSDPQKLVMAINSFYKDYMGDEKPSVELIAQNLLVKKLTVETVKEQRKEVASYQSMLSEHRRFADEIPVDPMAEFNDGSKKNDEMEVVKKNISTKQAEVEREILKLEVFNEYLGIKSNDEEVSISGDVSLVYINKKFSAKLKEVHDSEGNTMRRSARQNVFSASDVEIVHTMEEINKNPQRMADANPFVPLIMKIMDVETANRTNPSGKPKAIGENLTKDHLVLLKNYLCGEGQYVNAYFHRPLDEEERALLKELQKKYGESTAEGKLIGRLLNISFDPANPDLDKVSFTEEEAAVFDGLIAVEDVDGKPYKLLADLKRSYRKDVEFSKSDATAVQGLIDWMTEKGYDTLTPDLDLMGNRPAEEIDERYAAGMRIVAREVFSSRIGFQPRNEKTERDSLIGRLLIGTAEESYQQLVSGGKPTMVTTGISAVETWKMVCLKTMYLKERMSTHGDESELSALNDLQAKLQANVLKLKTKIDQLKADKKKNDKEKEKELLPLLKEYYYLKGRLDDLYGRVMGLDRDFFEWIVPRFAKEAGKLSEWIEKFNEKELGSIIKDPFTGEIIHLSEVPAILTDALKDKDVRASLENGWLSVDPSKIDYTPDPSLSTEDQDAVLNKIRRVKMALAILIQYMDMNENNELGINLDIPILGEIGVNPATAHFAMSLRGMFTGEGQAARFGAMVKADLLTIFKDDPIARSTILRKMETPDLFDVEMLDIFIKAIELLSPDGKKDKEIERLNSFREEIKTAPICAKSGNLDTLAAQEIVQAYVYMGKLFSGEKKGGASGAAKSGDSEENKGMWSRLNRMALGIGEFASESVGMITDPDFITGGLWGQITAQGGYAPGESADRYGTTGQEALESLGVDGIPAYVGGGLLDVGLQFGYTLFRFGIYMGFMFGVQLPWSVVSTGFGGNGIKMDMQGNPILDDEGRLIFNEGKSIGDKAEDVAKAGLQLATQLFMFRNNPFLLYGWLGIGEDLEGIFASGGDWGQDKKYRILSAVIKFWVANFYLLSPGENGMWDSTLGRLPTIDRYLWKYLFEGVKAVADLARELGIPDKDLGELFRGTPLERQASMVKEYGTWDELVEIMTRKAPEKGALGAFSEFVGSRSAYQEFVLNVTKNRLMESKAGKVGKAGLSIIKSLLTNPVGGIYEFVKNHSGENMVAYVFAKAIDLTFRLPNQTLNLSYHLWSEWAGSGKAWTYGQLPGETPLQPAAVMPFGITRLGTSRPFDVSRNDVAPSIPQALHNPALSQVVIDVKNDGSISDHRYQSLQAVTQSNGSARRIDFTIKRGETRTEIVSLPVTAVYVNSVVAMYSENAVTVIPMTMEGTSLDSSDYARAEIHINLARLVEEAGVSQEDLATLSNLELSGMIQRLLPQCANKLAELVKAQEKRYEKEPIDNPRYRIKERPLDMEGLSRFLQKEGIALVLTEEEKKNPTPFTDETAMGLVKELKNEGITTLTTSQLSTHYITAMRENYKPQADPTQSDIYVFELCGNDALGNFKEPILKEMDYRIDTSAPVGKKVSLTLEGEQAIDSYLAAQSETTPEMRDQVIEKTKKYLELQQYSREVEARQAELRAECSDNDIKGFEQKVKSMWAGQRDRVEGGAIYCEVLRRQLGIDLTPSQKMAGYLGSWATKEQPVFVDLGTGEGKTFALAMDAYLSLLEGKTLILASSQCDAYAQDNYKDTEKILKFLGVEEVVFLDKKEKSQTIKERLFKNDGIRRVVFLGFDTPRFEELFSIYPDMQGRPVYIPGPFMKAIIDESDHGAFDLRHNPAIVSSGSDEKAGDSKEVRLAEELVKNWFTKDGKLTESAKRAGYIENETSEEGAVLTDEGRQYIEAQLARKGLTNSEYFMYRVRAAVHAHLFAVEGTHFVVRGKWLIWVTQRFRKYAYRDKPTGREDNDMQFDLQMHKAIQAMIGAKITDPGLSLASIDVIDHLKGITHSGYSGTEAPLQLIRQREGALALSIDSAFMRARVDYQGIVYSDRAEQKRNVADLAIEDVLSGRASLIHAAVREGDKKEGAAEADGRVLSIEEINREIKSGLETRGYKIASQSDLPRKYREYGFVAEKNGQKIFVRMLVDTGDFKFEQRMAKEIGCAGYITITDIANRAMNPGIKDAKTSGLSEAIEAMADSTVEIRSIVTEWKNSVRHFIQEVNRVGRPNPSKASRAPAVMRGVYWSGDPNFDTNIKTFLDYEIKQNGGKPVVILPSEFPKEVTPESAKKYAQNQIINLERKREISTNQRELLMARVETAADVEEIKNIILNAWVVSEDLDATKSFGDILNELQLDALKETALKYVSYLEGSGLLAKGGKEAKAKAQELRTAINQAENSGNVLAVVRSAAGGGSASPLLTVEDIRRYALDQIEYLEKGGVLTTEKASQIKSAIQQANNTEEIKTAIASAEGDITVVVKDYWRVIDERANAENAERKQESSFGKDINDAMEALNELDKNIGTEHLTAILGKAYKSTIEMFMHDCGLFDPAIEANDAMRKERIKLFITRVKKHFGISLEIDSNLPIEDIKKAIDFSIEQMLAKAKVSGHTKERFLKKLRGRIKELKVEMEMINRQLREVPYSQHNASWMEAYLRYKLNLALVECDHPRGLYLEVAQDPATSLGRSRGRSNLIFRMTTASALGFSKKITIDDAIATQAKRAEEVKAATEAAPTPELTPGDRPKLVFSYDGVTLEAPLAEILSNNDGGPKVISEGGREFEYRFSEDGLMVREAKVREGSESGGLTLGVRETGDWKSVPAQLENFSMRTMLDKMGIITNIPDSAFAAIDYTVQVNLIRKLSDTNIKTVYVQEEIFEDARRLEGVLGEQLQELEIGEKDNYLEIVSAREATNGACNLIIGFDPVLELERMHGITVDLNGHEGIDFAHTNKDLSIAFVDKVKELNLAKVVISKDITTYKQLEAAMKMFLNMREKTEGANVLVLKVENNEGEIEGIAELRVDASVQKGFSIAEELGKLGIKAFVGPDTFAGIDAETQRAFVERISLLKQSLGLKEVAFDSEVRFNSNEGRAFLSGFIASDAHEMAQPLRDQFVRGIFNALAFVSCNPTNPQAITAIYDPIIGMEEVSLEIQANPRSFSGLSPKEAKEFTDKVKEIQAARGITRVIVDNEVVFGGKDRNLFDKFMAREISTFTGRETLWFGYQAGKTEGVVGLIDLSTFTPADPSDPRVQDALRVAGIGTVVNAEDRFQQNRISPQTPRPAEPLAPVAPAPGSNGEIKFTGESFAQALNGKEGIAVKQLELKGVTCVHVAKGTGSITLKEFVQLAPEILPLEESTSGQFIVFFRDGGQLKKEGLFLYEEGTHVEVSNDTSYRVLNANGNDVGSWNLVDGHLQYEGGCESFQALTEKVGRKEAEAIVKVRDGLLKINGAGKVEPSEAAAKITTSPEPRKIDAQIIDSNIKTRKELIEAIQKVSGDDTYIEYRSSSPDEVFAISGKASDFKAWLENNDPMALRRLAESAAKAFGGKLPADFFIGFISARKEAVRADIAARQTQETNLKVSLPLVVLRGTKAELLQELTTLIFSFKVEGGTGEILQLHIYTKDAIDLLSPDPSIRKAAKNRITEQCKNNGLTTGDTQKALEILQSQVEAANTSINLEAFIGDKLVELGAKVRQNEMRKLKKQLEAAPSDREKMRIALEIEAKVAEAVRAHKLAFALSADVYIKEHRTLNLGLPELNEIWKVAESEQLLRDGKFREYFEKGASGAGLALKVGAVSYKTIKDGLMGLAVDGILNGVSEIFSDDPSLLRWAEKTGEGALGWAKFGLTTGALEHFVGLSSSMAMAGAMILPAMRDLSEAQYGDKGKILFSHAMSSGGFVGGMAAANRFLKSTTLGSSFAARFPKIGGMLGLFAGMGGAWVFGQASNYLYENTEWYSDLVDSEPVKAIGSGLGNAYNLSLYSLEVGIAAGALNLTAKTLSSVTVKSGFAWLAQRFGALGLSSVSTILSRLNPILLTTQVAVWVGSSLMAYLQGSYEESVTQRVRMELEAQGYEAAGIYGDTEELMGLLPSKGLGIAWGQIKVGERIDVRYNSNDPMGDPMTNPSSYVEIAVPEFLSERSVCEYALNYMKQNKIGSIYVDVVDESEFDSFGGMKKEIWQALLEQGLIEQDGTVAPIIWKNKKEEAVVDPQFSVSLESFDIGLDLTNQEKERILGILKSHYDVRLVRAVLAKFEKLQYSQYKTIVLPKLEKLDALDKSKSKQFDSQIVLDIEADIRQKDAELSSQMRHGIAGVFLPKLGEKNPQELIHGYLSHIEWGEVSIYDIASRGTSVQYATFQKKVGEKKIAEYALAYAEQKGVNYTNRKVILEVVKRFGLNDISDYIKLFPKIERMLIQQQIAKLHLLAPGGTNKDIRTMFNKKGELIAGQEEAFVAWVSRDKIARNQYLEERSSELVSASLDIERMFDLIKIEQNGGLLEPTESDKRRKLVVQDKTTGAWAVNTKNSYYKKYVEAGCKPENENIHLVLVKFIIPQDINMELIDAKGYLNMDIPQVNKFFASIYESIKQQAQKHAGEIEAKAKESIQKAKAGVDKWARQYTDCQEQYNALLSVGQLDVAKLSELNEYIEEIAQNWQKAMGELEVANKTAGRSLRLLILKLQKQWYESKDPLQKAIFAAQIEGYGGSASVVTEGYYKNICRILNVLEGDPQKNADMYIQSIKDLDILQTV</sequence>
<comment type="caution">
    <text evidence="7">The sequence shown here is derived from an EMBL/GenBank/DDBJ whole genome shotgun (WGS) entry which is preliminary data.</text>
</comment>
<dbReference type="PANTHER" id="PTHR30612:SF0">
    <property type="entry name" value="CHLOROPLAST PROTEIN-TRANSPORTING ATPASE"/>
    <property type="match status" value="1"/>
</dbReference>
<proteinExistence type="predicted"/>
<dbReference type="Gene3D" id="3.40.50.300">
    <property type="entry name" value="P-loop containing nucleotide triphosphate hydrolases"/>
    <property type="match status" value="1"/>
</dbReference>
<feature type="compositionally biased region" description="Pro residues" evidence="5">
    <location>
        <begin position="3390"/>
        <end position="3402"/>
    </location>
</feature>
<keyword evidence="4" id="KW-0175">Coiled coil</keyword>
<organism evidence="7 8">
    <name type="scientific">candidate division WOR-1 bacterium RIFOXYB2_FULL_37_13</name>
    <dbReference type="NCBI Taxonomy" id="1802579"/>
    <lineage>
        <taxon>Bacteria</taxon>
        <taxon>Bacillati</taxon>
        <taxon>Saganbacteria</taxon>
    </lineage>
</organism>
<feature type="coiled-coil region" evidence="4">
    <location>
        <begin position="660"/>
        <end position="687"/>
    </location>
</feature>
<dbReference type="SMART" id="SM00957">
    <property type="entry name" value="SecA_DEAD"/>
    <property type="match status" value="1"/>
</dbReference>
<evidence type="ECO:0000256" key="5">
    <source>
        <dbReference type="SAM" id="MobiDB-lite"/>
    </source>
</evidence>
<name>A0A1F4SV35_UNCSA</name>
<dbReference type="InterPro" id="IPR011115">
    <property type="entry name" value="SecA_DEAD"/>
</dbReference>
<dbReference type="GO" id="GO:0006886">
    <property type="term" value="P:intracellular protein transport"/>
    <property type="evidence" value="ECO:0007669"/>
    <property type="project" value="InterPro"/>
</dbReference>
<dbReference type="InterPro" id="IPR036670">
    <property type="entry name" value="SecA_X-link_sf"/>
</dbReference>
<dbReference type="SUPFAM" id="SSF81767">
    <property type="entry name" value="Pre-protein crosslinking domain of SecA"/>
    <property type="match status" value="1"/>
</dbReference>
<evidence type="ECO:0000259" key="6">
    <source>
        <dbReference type="PROSITE" id="PS51196"/>
    </source>
</evidence>
<keyword evidence="3" id="KW-0811">Translocation</keyword>
<evidence type="ECO:0000256" key="4">
    <source>
        <dbReference type="SAM" id="Coils"/>
    </source>
</evidence>
<dbReference type="Gene3D" id="3.90.1440.10">
    <property type="entry name" value="SecA, preprotein cross-linking domain"/>
    <property type="match status" value="1"/>
</dbReference>
<feature type="region of interest" description="Disordered" evidence="5">
    <location>
        <begin position="13"/>
        <end position="40"/>
    </location>
</feature>
<evidence type="ECO:0000313" key="8">
    <source>
        <dbReference type="Proteomes" id="UP000178417"/>
    </source>
</evidence>
<keyword evidence="1" id="KW-1003">Cell membrane</keyword>
<dbReference type="Pfam" id="PF07517">
    <property type="entry name" value="SecA_DEAD"/>
    <property type="match status" value="1"/>
</dbReference>
<feature type="region of interest" description="Disordered" evidence="5">
    <location>
        <begin position="3384"/>
        <end position="3409"/>
    </location>
</feature>
<gene>
    <name evidence="7" type="ORF">A2310_03030</name>
</gene>
<dbReference type="EMBL" id="MEUB01000017">
    <property type="protein sequence ID" value="OGC23553.1"/>
    <property type="molecule type" value="Genomic_DNA"/>
</dbReference>
<keyword evidence="2" id="KW-0653">Protein transport</keyword>
<dbReference type="PANTHER" id="PTHR30612">
    <property type="entry name" value="SECA INNER MEMBRANE COMPONENT OF SEC PROTEIN SECRETION SYSTEM"/>
    <property type="match status" value="1"/>
</dbReference>
<dbReference type="Proteomes" id="UP000178417">
    <property type="component" value="Unassembled WGS sequence"/>
</dbReference>
<dbReference type="GO" id="GO:0005524">
    <property type="term" value="F:ATP binding"/>
    <property type="evidence" value="ECO:0007669"/>
    <property type="project" value="InterPro"/>
</dbReference>
<keyword evidence="1" id="KW-0472">Membrane</keyword>
<evidence type="ECO:0000256" key="1">
    <source>
        <dbReference type="ARBA" id="ARBA00022475"/>
    </source>
</evidence>
<dbReference type="STRING" id="1802579.A2310_03030"/>
<reference evidence="7 8" key="1">
    <citation type="journal article" date="2016" name="Nat. Commun.">
        <title>Thousands of microbial genomes shed light on interconnected biogeochemical processes in an aquifer system.</title>
        <authorList>
            <person name="Anantharaman K."/>
            <person name="Brown C.T."/>
            <person name="Hug L.A."/>
            <person name="Sharon I."/>
            <person name="Castelle C.J."/>
            <person name="Probst A.J."/>
            <person name="Thomas B.C."/>
            <person name="Singh A."/>
            <person name="Wilkins M.J."/>
            <person name="Karaoz U."/>
            <person name="Brodie E.L."/>
            <person name="Williams K.H."/>
            <person name="Hubbard S.S."/>
            <person name="Banfield J.F."/>
        </authorList>
    </citation>
    <scope>NUCLEOTIDE SEQUENCE [LARGE SCALE GENOMIC DNA]</scope>
</reference>
<dbReference type="PROSITE" id="PS51196">
    <property type="entry name" value="SECA_MOTOR_DEAD"/>
    <property type="match status" value="1"/>
</dbReference>
<dbReference type="InterPro" id="IPR000185">
    <property type="entry name" value="SecA"/>
</dbReference>
<keyword evidence="2" id="KW-0813">Transport</keyword>
<dbReference type="GO" id="GO:0016020">
    <property type="term" value="C:membrane"/>
    <property type="evidence" value="ECO:0007669"/>
    <property type="project" value="InterPro"/>
</dbReference>
<feature type="compositionally biased region" description="Basic and acidic residues" evidence="5">
    <location>
        <begin position="31"/>
        <end position="40"/>
    </location>
</feature>
<dbReference type="InterPro" id="IPR014018">
    <property type="entry name" value="SecA_motor_DEAD"/>
</dbReference>
<dbReference type="InterPro" id="IPR027417">
    <property type="entry name" value="P-loop_NTPase"/>
</dbReference>
<evidence type="ECO:0000256" key="3">
    <source>
        <dbReference type="ARBA" id="ARBA00023010"/>
    </source>
</evidence>
<protein>
    <recommendedName>
        <fullName evidence="6">SecA family profile domain-containing protein</fullName>
    </recommendedName>
</protein>